<dbReference type="EMBL" id="JBHSWI010000001">
    <property type="protein sequence ID" value="MFC6645736.1"/>
    <property type="molecule type" value="Genomic_DNA"/>
</dbReference>
<dbReference type="RefSeq" id="WP_390234815.1">
    <property type="nucleotide sequence ID" value="NZ_JBHSWI010000001.1"/>
</dbReference>
<keyword evidence="2" id="KW-1185">Reference proteome</keyword>
<dbReference type="InterPro" id="IPR050952">
    <property type="entry name" value="TRIM-NHL_E3_ligases"/>
</dbReference>
<protein>
    <recommendedName>
        <fullName evidence="3">NHL repeat containing protein</fullName>
    </recommendedName>
</protein>
<evidence type="ECO:0000313" key="1">
    <source>
        <dbReference type="EMBL" id="MFC6645736.1"/>
    </source>
</evidence>
<dbReference type="SUPFAM" id="SSF63829">
    <property type="entry name" value="Calcium-dependent phosphotriesterase"/>
    <property type="match status" value="1"/>
</dbReference>
<dbReference type="Gene3D" id="2.120.10.30">
    <property type="entry name" value="TolB, C-terminal domain"/>
    <property type="match status" value="1"/>
</dbReference>
<sequence length="209" mass="21077">MDYGNSHLTILDNSGNPLSGSSGYSSTADFAFPVAVAVDSSRRGWVANQSSNTVTRVTSDGTFQSYVVGYGPSGVAVDANSNIWTANYYSQSLGLVSSTGTVLSGTGYTGGGLTQPQGIAIDGGGTAWVANYRSPSISLFSGASSATPGTALSGTNGLASDSSLLEAFATAIDQAGNVWITSFGNNQLVEFIGPAVPVKTPMIGPVAVP</sequence>
<dbReference type="Proteomes" id="UP001596391">
    <property type="component" value="Unassembled WGS sequence"/>
</dbReference>
<proteinExistence type="predicted"/>
<dbReference type="InterPro" id="IPR011042">
    <property type="entry name" value="6-blade_b-propeller_TolB-like"/>
</dbReference>
<reference evidence="2" key="1">
    <citation type="journal article" date="2019" name="Int. J. Syst. Evol. Microbiol.">
        <title>The Global Catalogue of Microorganisms (GCM) 10K type strain sequencing project: providing services to taxonomists for standard genome sequencing and annotation.</title>
        <authorList>
            <consortium name="The Broad Institute Genomics Platform"/>
            <consortium name="The Broad Institute Genome Sequencing Center for Infectious Disease"/>
            <person name="Wu L."/>
            <person name="Ma J."/>
        </authorList>
    </citation>
    <scope>NUCLEOTIDE SEQUENCE [LARGE SCALE GENOMIC DNA]</scope>
    <source>
        <strain evidence="2">CGMCC 1.16026</strain>
    </source>
</reference>
<comment type="caution">
    <text evidence="1">The sequence shown here is derived from an EMBL/GenBank/DDBJ whole genome shotgun (WGS) entry which is preliminary data.</text>
</comment>
<dbReference type="PANTHER" id="PTHR24104:SF25">
    <property type="entry name" value="PROTEIN LIN-41"/>
    <property type="match status" value="1"/>
</dbReference>
<evidence type="ECO:0000313" key="2">
    <source>
        <dbReference type="Proteomes" id="UP001596391"/>
    </source>
</evidence>
<accession>A0ABW1Z8M6</accession>
<organism evidence="1 2">
    <name type="scientific">Granulicella cerasi</name>
    <dbReference type="NCBI Taxonomy" id="741063"/>
    <lineage>
        <taxon>Bacteria</taxon>
        <taxon>Pseudomonadati</taxon>
        <taxon>Acidobacteriota</taxon>
        <taxon>Terriglobia</taxon>
        <taxon>Terriglobales</taxon>
        <taxon>Acidobacteriaceae</taxon>
        <taxon>Granulicella</taxon>
    </lineage>
</organism>
<dbReference type="PANTHER" id="PTHR24104">
    <property type="entry name" value="E3 UBIQUITIN-PROTEIN LIGASE NHLRC1-RELATED"/>
    <property type="match status" value="1"/>
</dbReference>
<gene>
    <name evidence="1" type="ORF">ACFQBQ_09120</name>
</gene>
<evidence type="ECO:0008006" key="3">
    <source>
        <dbReference type="Google" id="ProtNLM"/>
    </source>
</evidence>
<name>A0ABW1Z8M6_9BACT</name>